<dbReference type="InterPro" id="IPR036514">
    <property type="entry name" value="SGNH_hydro_sf"/>
</dbReference>
<dbReference type="PANTHER" id="PTHR21325">
    <property type="entry name" value="PHOSPHOLIPASE B, PLB1"/>
    <property type="match status" value="1"/>
</dbReference>
<dbReference type="AlphaFoldDB" id="A0A1X2IIZ1"/>
<sequence>MYIYIYKMVVIALLGLFTVCMAVNTIDRCPELESDIPPPKNVHDLHPSHIKVTGCIGDSITAGVAAKNIDSPYVTFDDFKEYRGLSWLCGIDPDATSISNYIKRYSPGIIGGSTGVRQLRLCKDTFFCMDYGHDYKLDQHNAAVPSGTSNTIIDQVNYLSKYMGADSPHADDWKIVNLYLGTNDISVSCNPTYGGINYKRNIQKGLELLKKNVNKVIVNVVGLAHTEQIPGLTDKKQPGYRKRFENSKLDPQRFECLCCRVPIFGKMDISMHVDRFNRILQRVAKDYGPGGTLGSDTFTVVYQPFNLDVSSLPVEAISNLDGYHPNTVAYRFFSMALWSQMFLSKAEKTSTLTYTEDTEIFCPIASSRIRTD</sequence>
<keyword evidence="1" id="KW-0732">Signal</keyword>
<proteinExistence type="predicted"/>
<protein>
    <recommendedName>
        <fullName evidence="4">SGNH hydrolase-type esterase domain-containing protein</fullName>
    </recommendedName>
</protein>
<dbReference type="OrthoDB" id="10265800at2759"/>
<name>A0A1X2IIZ1_9FUNG</name>
<dbReference type="Gene3D" id="3.40.50.1110">
    <property type="entry name" value="SGNH hydrolase"/>
    <property type="match status" value="1"/>
</dbReference>
<feature type="signal peptide" evidence="1">
    <location>
        <begin position="1"/>
        <end position="22"/>
    </location>
</feature>
<dbReference type="GO" id="GO:0004620">
    <property type="term" value="F:phospholipase activity"/>
    <property type="evidence" value="ECO:0007669"/>
    <property type="project" value="InterPro"/>
</dbReference>
<gene>
    <name evidence="2" type="ORF">BCR42DRAFT_414339</name>
</gene>
<dbReference type="PANTHER" id="PTHR21325:SF31">
    <property type="entry name" value="GH22081P-RELATED"/>
    <property type="match status" value="1"/>
</dbReference>
<evidence type="ECO:0000313" key="2">
    <source>
        <dbReference type="EMBL" id="ORZ17288.1"/>
    </source>
</evidence>
<evidence type="ECO:0000313" key="3">
    <source>
        <dbReference type="Proteomes" id="UP000193560"/>
    </source>
</evidence>
<feature type="chain" id="PRO_5012168387" description="SGNH hydrolase-type esterase domain-containing protein" evidence="1">
    <location>
        <begin position="23"/>
        <end position="372"/>
    </location>
</feature>
<organism evidence="2 3">
    <name type="scientific">Absidia repens</name>
    <dbReference type="NCBI Taxonomy" id="90262"/>
    <lineage>
        <taxon>Eukaryota</taxon>
        <taxon>Fungi</taxon>
        <taxon>Fungi incertae sedis</taxon>
        <taxon>Mucoromycota</taxon>
        <taxon>Mucoromycotina</taxon>
        <taxon>Mucoromycetes</taxon>
        <taxon>Mucorales</taxon>
        <taxon>Cunninghamellaceae</taxon>
        <taxon>Absidia</taxon>
    </lineage>
</organism>
<dbReference type="GO" id="GO:0006644">
    <property type="term" value="P:phospholipid metabolic process"/>
    <property type="evidence" value="ECO:0007669"/>
    <property type="project" value="TreeGrafter"/>
</dbReference>
<dbReference type="STRING" id="90262.A0A1X2IIZ1"/>
<dbReference type="SUPFAM" id="SSF52266">
    <property type="entry name" value="SGNH hydrolase"/>
    <property type="match status" value="1"/>
</dbReference>
<reference evidence="2 3" key="1">
    <citation type="submission" date="2016-07" db="EMBL/GenBank/DDBJ databases">
        <title>Pervasive Adenine N6-methylation of Active Genes in Fungi.</title>
        <authorList>
            <consortium name="DOE Joint Genome Institute"/>
            <person name="Mondo S.J."/>
            <person name="Dannebaum R.O."/>
            <person name="Kuo R.C."/>
            <person name="Labutti K."/>
            <person name="Haridas S."/>
            <person name="Kuo A."/>
            <person name="Salamov A."/>
            <person name="Ahrendt S.R."/>
            <person name="Lipzen A."/>
            <person name="Sullivan W."/>
            <person name="Andreopoulos W.B."/>
            <person name="Clum A."/>
            <person name="Lindquist E."/>
            <person name="Daum C."/>
            <person name="Ramamoorthy G.K."/>
            <person name="Gryganskyi A."/>
            <person name="Culley D."/>
            <person name="Magnuson J.K."/>
            <person name="James T.Y."/>
            <person name="O'Malley M.A."/>
            <person name="Stajich J.E."/>
            <person name="Spatafora J.W."/>
            <person name="Visel A."/>
            <person name="Grigoriev I.V."/>
        </authorList>
    </citation>
    <scope>NUCLEOTIDE SEQUENCE [LARGE SCALE GENOMIC DNA]</scope>
    <source>
        <strain evidence="2 3">NRRL 1336</strain>
    </source>
</reference>
<keyword evidence="3" id="KW-1185">Reference proteome</keyword>
<dbReference type="InterPro" id="IPR001087">
    <property type="entry name" value="GDSL"/>
</dbReference>
<dbReference type="InterPro" id="IPR038885">
    <property type="entry name" value="PLB1"/>
</dbReference>
<accession>A0A1X2IIZ1</accession>
<comment type="caution">
    <text evidence="2">The sequence shown here is derived from an EMBL/GenBank/DDBJ whole genome shotgun (WGS) entry which is preliminary data.</text>
</comment>
<evidence type="ECO:0000256" key="1">
    <source>
        <dbReference type="SAM" id="SignalP"/>
    </source>
</evidence>
<evidence type="ECO:0008006" key="4">
    <source>
        <dbReference type="Google" id="ProtNLM"/>
    </source>
</evidence>
<dbReference type="Proteomes" id="UP000193560">
    <property type="component" value="Unassembled WGS sequence"/>
</dbReference>
<dbReference type="EMBL" id="MCGE01000010">
    <property type="protein sequence ID" value="ORZ17288.1"/>
    <property type="molecule type" value="Genomic_DNA"/>
</dbReference>
<dbReference type="Pfam" id="PF00657">
    <property type="entry name" value="Lipase_GDSL"/>
    <property type="match status" value="1"/>
</dbReference>